<dbReference type="GO" id="GO:0016281">
    <property type="term" value="C:eukaryotic translation initiation factor 4F complex"/>
    <property type="evidence" value="ECO:0007669"/>
    <property type="project" value="TreeGrafter"/>
</dbReference>
<evidence type="ECO:0000256" key="7">
    <source>
        <dbReference type="SAM" id="MobiDB-lite"/>
    </source>
</evidence>
<evidence type="ECO:0000256" key="4">
    <source>
        <dbReference type="ARBA" id="ARBA00022884"/>
    </source>
</evidence>
<dbReference type="AlphaFoldDB" id="A0A8H7Q8T8"/>
<dbReference type="PANTHER" id="PTHR11960:SF8">
    <property type="entry name" value="EUKARYOTIC TRANSLATION INITIATION FACTOR 4E1-RELATED"/>
    <property type="match status" value="1"/>
</dbReference>
<comment type="caution">
    <text evidence="8">The sequence shown here is derived from an EMBL/GenBank/DDBJ whole genome shotgun (WGS) entry which is preliminary data.</text>
</comment>
<evidence type="ECO:0008006" key="10">
    <source>
        <dbReference type="Google" id="ProtNLM"/>
    </source>
</evidence>
<sequence>PICTLQSIMADVNEKVVVLENKNAQDPVLQLDYSIKHPLHNTWTLWFDNPGRKNSAQNWAQNLKEVFSFSTVEDFWSSWSNITKVTRLDVGSNCFVFKKGIRPEWEDPINENGGKFSVQFQRTKQMGEAVNQLWLNAILACIGEQFKLEDEICGVVLSVRKSFFRLAVWTKSADNRDLAEALGKEIKEVLELEEATVEFMPHGDQATKPELLERFTVGEPPKEEGEGDEEVEQSESA</sequence>
<keyword evidence="5 6" id="KW-0648">Protein biosynthesis</keyword>
<dbReference type="InterPro" id="IPR023398">
    <property type="entry name" value="TIF_eIF4e-like"/>
</dbReference>
<reference evidence="8" key="1">
    <citation type="submission" date="2020-12" db="EMBL/GenBank/DDBJ databases">
        <title>Metabolic potential, ecology and presence of endohyphal bacteria is reflected in genomic diversity of Mucoromycotina.</title>
        <authorList>
            <person name="Muszewska A."/>
            <person name="Okrasinska A."/>
            <person name="Steczkiewicz K."/>
            <person name="Drgas O."/>
            <person name="Orlowska M."/>
            <person name="Perlinska-Lenart U."/>
            <person name="Aleksandrzak-Piekarczyk T."/>
            <person name="Szatraj K."/>
            <person name="Zielenkiewicz U."/>
            <person name="Pilsyk S."/>
            <person name="Malc E."/>
            <person name="Mieczkowski P."/>
            <person name="Kruszewska J.S."/>
            <person name="Biernat P."/>
            <person name="Pawlowska J."/>
        </authorList>
    </citation>
    <scope>NUCLEOTIDE SEQUENCE</scope>
    <source>
        <strain evidence="8">WA0000051536</strain>
    </source>
</reference>
<organism evidence="8 9">
    <name type="scientific">Umbelopsis vinacea</name>
    <dbReference type="NCBI Taxonomy" id="44442"/>
    <lineage>
        <taxon>Eukaryota</taxon>
        <taxon>Fungi</taxon>
        <taxon>Fungi incertae sedis</taxon>
        <taxon>Mucoromycota</taxon>
        <taxon>Mucoromycotina</taxon>
        <taxon>Umbelopsidomycetes</taxon>
        <taxon>Umbelopsidales</taxon>
        <taxon>Umbelopsidaceae</taxon>
        <taxon>Umbelopsis</taxon>
    </lineage>
</organism>
<evidence type="ECO:0000256" key="5">
    <source>
        <dbReference type="ARBA" id="ARBA00022917"/>
    </source>
</evidence>
<dbReference type="PANTHER" id="PTHR11960">
    <property type="entry name" value="EUKARYOTIC TRANSLATION INITIATION FACTOR 4E RELATED"/>
    <property type="match status" value="1"/>
</dbReference>
<name>A0A8H7Q8T8_9FUNG</name>
<protein>
    <recommendedName>
        <fullName evidence="10">Eukaryotic translation initiation factor 4E</fullName>
    </recommendedName>
</protein>
<keyword evidence="3" id="KW-0810">Translation regulation</keyword>
<dbReference type="Proteomes" id="UP000612746">
    <property type="component" value="Unassembled WGS sequence"/>
</dbReference>
<dbReference type="EMBL" id="JAEPRA010000002">
    <property type="protein sequence ID" value="KAG2187931.1"/>
    <property type="molecule type" value="Genomic_DNA"/>
</dbReference>
<evidence type="ECO:0000256" key="6">
    <source>
        <dbReference type="RuleBase" id="RU004374"/>
    </source>
</evidence>
<gene>
    <name evidence="8" type="ORF">INT44_000681</name>
</gene>
<dbReference type="GO" id="GO:0000340">
    <property type="term" value="F:RNA 7-methylguanosine cap binding"/>
    <property type="evidence" value="ECO:0007669"/>
    <property type="project" value="TreeGrafter"/>
</dbReference>
<feature type="non-terminal residue" evidence="8">
    <location>
        <position position="1"/>
    </location>
</feature>
<feature type="compositionally biased region" description="Acidic residues" evidence="7">
    <location>
        <begin position="225"/>
        <end position="237"/>
    </location>
</feature>
<evidence type="ECO:0000256" key="3">
    <source>
        <dbReference type="ARBA" id="ARBA00022845"/>
    </source>
</evidence>
<evidence type="ECO:0000313" key="9">
    <source>
        <dbReference type="Proteomes" id="UP000612746"/>
    </source>
</evidence>
<dbReference type="GO" id="GO:0006417">
    <property type="term" value="P:regulation of translation"/>
    <property type="evidence" value="ECO:0007669"/>
    <property type="project" value="UniProtKB-KW"/>
</dbReference>
<evidence type="ECO:0000256" key="1">
    <source>
        <dbReference type="ARBA" id="ARBA00009860"/>
    </source>
</evidence>
<dbReference type="Pfam" id="PF01652">
    <property type="entry name" value="IF4E"/>
    <property type="match status" value="1"/>
</dbReference>
<comment type="similarity">
    <text evidence="1 6">Belongs to the eukaryotic initiation factor 4E family.</text>
</comment>
<keyword evidence="9" id="KW-1185">Reference proteome</keyword>
<feature type="region of interest" description="Disordered" evidence="7">
    <location>
        <begin position="200"/>
        <end position="237"/>
    </location>
</feature>
<accession>A0A8H7Q8T8</accession>
<keyword evidence="2 6" id="KW-0396">Initiation factor</keyword>
<evidence type="ECO:0000256" key="2">
    <source>
        <dbReference type="ARBA" id="ARBA00022540"/>
    </source>
</evidence>
<dbReference type="InterPro" id="IPR001040">
    <property type="entry name" value="TIF_eIF_4E"/>
</dbReference>
<dbReference type="OrthoDB" id="590761at2759"/>
<proteinExistence type="inferred from homology"/>
<evidence type="ECO:0000313" key="8">
    <source>
        <dbReference type="EMBL" id="KAG2187931.1"/>
    </source>
</evidence>
<dbReference type="SUPFAM" id="SSF55418">
    <property type="entry name" value="eIF4e-like"/>
    <property type="match status" value="1"/>
</dbReference>
<dbReference type="GO" id="GO:0003743">
    <property type="term" value="F:translation initiation factor activity"/>
    <property type="evidence" value="ECO:0007669"/>
    <property type="project" value="UniProtKB-KW"/>
</dbReference>
<dbReference type="Gene3D" id="3.30.760.10">
    <property type="entry name" value="RNA Cap, Translation Initiation Factor Eif4e"/>
    <property type="match status" value="1"/>
</dbReference>
<keyword evidence="4 6" id="KW-0694">RNA-binding</keyword>